<dbReference type="Proteomes" id="UP000242164">
    <property type="component" value="Unassembled WGS sequence"/>
</dbReference>
<evidence type="ECO:0000313" key="1">
    <source>
        <dbReference type="EMBL" id="SCL92981.1"/>
    </source>
</evidence>
<proteinExistence type="predicted"/>
<evidence type="ECO:0000313" key="2">
    <source>
        <dbReference type="Proteomes" id="UP000242164"/>
    </source>
</evidence>
<protein>
    <submittedName>
        <fullName evidence="1">Uncharacterized protein</fullName>
    </submittedName>
</protein>
<comment type="caution">
    <text evidence="1">The sequence shown here is derived from an EMBL/GenBank/DDBJ whole genome shotgun (WGS) entry which is preliminary data.</text>
</comment>
<dbReference type="EMBL" id="FMIK01000024">
    <property type="protein sequence ID" value="SCL92981.1"/>
    <property type="molecule type" value="Genomic_DNA"/>
</dbReference>
<sequence>MYRIGNELIQMINNSV</sequence>
<reference evidence="1 2" key="1">
    <citation type="submission" date="2016-08" db="EMBL/GenBank/DDBJ databases">
        <authorList>
            <person name="Loux V."/>
            <person name="Rue O."/>
        </authorList>
    </citation>
    <scope>NUCLEOTIDE SEQUENCE [LARGE SCALE GENOMIC DNA]</scope>
    <source>
        <strain evidence="1 2">AFSSA_08CEB44bac</strain>
    </source>
</reference>
<name>A0AAX2CHI7_9BACI</name>
<gene>
    <name evidence="1" type="ORF">BCB44BAC_02162</name>
</gene>
<accession>A0AAX2CHI7</accession>
<organism evidence="1 2">
    <name type="scientific">Bacillus cytotoxicus</name>
    <dbReference type="NCBI Taxonomy" id="580165"/>
    <lineage>
        <taxon>Bacteria</taxon>
        <taxon>Bacillati</taxon>
        <taxon>Bacillota</taxon>
        <taxon>Bacilli</taxon>
        <taxon>Bacillales</taxon>
        <taxon>Bacillaceae</taxon>
        <taxon>Bacillus</taxon>
        <taxon>Bacillus cereus group</taxon>
    </lineage>
</organism>
<dbReference type="AlphaFoldDB" id="A0AAX2CHI7"/>